<dbReference type="OrthoDB" id="5741235at2"/>
<dbReference type="InterPro" id="IPR022781">
    <property type="entry name" value="Flagellar_biosynth_FliO"/>
</dbReference>
<keyword evidence="8" id="KW-0282">Flagellum</keyword>
<dbReference type="STRING" id="317025.Tcr_0739"/>
<keyword evidence="8" id="KW-0969">Cilium</keyword>
<dbReference type="NCBIfam" id="TIGR03500">
    <property type="entry name" value="FliO_TIGR"/>
    <property type="match status" value="1"/>
</dbReference>
<dbReference type="GO" id="GO:0005886">
    <property type="term" value="C:plasma membrane"/>
    <property type="evidence" value="ECO:0007669"/>
    <property type="project" value="UniProtKB-SubCell"/>
</dbReference>
<dbReference type="Pfam" id="PF04347">
    <property type="entry name" value="FliO"/>
    <property type="match status" value="1"/>
</dbReference>
<evidence type="ECO:0000256" key="5">
    <source>
        <dbReference type="ARBA" id="ARBA00023143"/>
    </source>
</evidence>
<dbReference type="PANTHER" id="PTHR38766">
    <property type="entry name" value="FLAGELLAR PROTEIN FLIO"/>
    <property type="match status" value="1"/>
</dbReference>
<keyword evidence="8" id="KW-0966">Cell projection</keyword>
<reference evidence="8" key="1">
    <citation type="submission" date="2006-07" db="EMBL/GenBank/DDBJ databases">
        <title>Complete sequence of Thiomicrospira crunogena XCL-2.</title>
        <authorList>
            <consortium name="US DOE Joint Genome Institute"/>
            <person name="Copeland A."/>
            <person name="Lucas S."/>
            <person name="Lapidus A."/>
            <person name="Barry K."/>
            <person name="Detter J.C."/>
            <person name="Glavina del Rio T."/>
            <person name="Hammon N."/>
            <person name="Israni S."/>
            <person name="Dalin E."/>
            <person name="Tice H."/>
            <person name="Pitluck S."/>
            <person name="Chain P."/>
            <person name="Malfatti S."/>
            <person name="Shin M."/>
            <person name="Vergez L."/>
            <person name="Schmutz J."/>
            <person name="Larimer F."/>
            <person name="Land M."/>
            <person name="Hauser L."/>
            <person name="Kyrpides N."/>
            <person name="Lykidis A."/>
            <person name="Scott K.M."/>
            <person name="Sievert S."/>
            <person name="Kerfeld C."/>
            <person name="Freyermuth S."/>
            <person name="Dobrinski K."/>
            <person name="Boller A."/>
            <person name="Fitzpatrick K."/>
            <person name="Thoma P."/>
            <person name="Moore J."/>
            <person name="Richardson P."/>
        </authorList>
    </citation>
    <scope>NUCLEOTIDE SEQUENCE</scope>
    <source>
        <strain evidence="8">XCL-2</strain>
    </source>
</reference>
<keyword evidence="4 7" id="KW-0472">Membrane</keyword>
<evidence type="ECO:0000256" key="3">
    <source>
        <dbReference type="ARBA" id="ARBA00022989"/>
    </source>
</evidence>
<evidence type="ECO:0000256" key="2">
    <source>
        <dbReference type="ARBA" id="ARBA00022692"/>
    </source>
</evidence>
<dbReference type="PANTHER" id="PTHR38766:SF1">
    <property type="entry name" value="FLAGELLAR PROTEIN FLIO"/>
    <property type="match status" value="1"/>
</dbReference>
<organism evidence="8">
    <name type="scientific">Hydrogenovibrio crunogenus (strain DSM 25203 / XCL-2)</name>
    <name type="common">Thiomicrospira crunogena</name>
    <dbReference type="NCBI Taxonomy" id="317025"/>
    <lineage>
        <taxon>Bacteria</taxon>
        <taxon>Pseudomonadati</taxon>
        <taxon>Pseudomonadota</taxon>
        <taxon>Gammaproteobacteria</taxon>
        <taxon>Thiotrichales</taxon>
        <taxon>Piscirickettsiaceae</taxon>
        <taxon>Hydrogenovibrio</taxon>
    </lineage>
</organism>
<gene>
    <name evidence="8" type="ordered locus">Tcr_0739</name>
</gene>
<name>Q31HN8_HYDCU</name>
<dbReference type="GO" id="GO:0044781">
    <property type="term" value="P:bacterial-type flagellum organization"/>
    <property type="evidence" value="ECO:0007669"/>
    <property type="project" value="UniProtKB-UniRule"/>
</dbReference>
<feature type="transmembrane region" description="Helical" evidence="7">
    <location>
        <begin position="43"/>
        <end position="65"/>
    </location>
</feature>
<accession>Q31HN8</accession>
<dbReference type="EMBL" id="CP000109">
    <property type="protein sequence ID" value="ABB41335.1"/>
    <property type="molecule type" value="Genomic_DNA"/>
</dbReference>
<dbReference type="InterPro" id="IPR052205">
    <property type="entry name" value="FliO/MopB"/>
</dbReference>
<dbReference type="AlphaFoldDB" id="Q31HN8"/>
<dbReference type="GO" id="GO:0009425">
    <property type="term" value="C:bacterial-type flagellum basal body"/>
    <property type="evidence" value="ECO:0007669"/>
    <property type="project" value="UniProtKB-SubCell"/>
</dbReference>
<keyword evidence="5 7" id="KW-0975">Bacterial flagellum</keyword>
<keyword evidence="2 7" id="KW-0812">Transmembrane</keyword>
<keyword evidence="1 7" id="KW-1003">Cell membrane</keyword>
<protein>
    <recommendedName>
        <fullName evidence="7">Flagellar protein</fullName>
    </recommendedName>
</protein>
<proteinExistence type="inferred from homology"/>
<evidence type="ECO:0000256" key="1">
    <source>
        <dbReference type="ARBA" id="ARBA00022475"/>
    </source>
</evidence>
<sequence length="152" mass="16934">MKYLHHKIFQAWLFFALFGANFSVFSATPEAQSLSPTLEPSSYITQISLSLIFILLIIFAAAWLLKRFGRINGLAGSQMKVLGVMSLGQRERVVLMEVGKKQLLIGVTASRVSLLHELEEPVEVEETQPVGNAFAKRLQEALNKNKKESSKA</sequence>
<dbReference type="KEGG" id="tcx:Tcr_0739"/>
<evidence type="ECO:0000256" key="7">
    <source>
        <dbReference type="RuleBase" id="RU362064"/>
    </source>
</evidence>
<comment type="similarity">
    <text evidence="6 7">Belongs to the FliO/MopB family.</text>
</comment>
<keyword evidence="3 7" id="KW-1133">Transmembrane helix</keyword>
<evidence type="ECO:0000256" key="4">
    <source>
        <dbReference type="ARBA" id="ARBA00023136"/>
    </source>
</evidence>
<evidence type="ECO:0000313" key="8">
    <source>
        <dbReference type="EMBL" id="ABB41335.1"/>
    </source>
</evidence>
<evidence type="ECO:0000256" key="6">
    <source>
        <dbReference type="ARBA" id="ARBA00037937"/>
    </source>
</evidence>
<dbReference type="HOGENOM" id="CLU_113213_0_1_6"/>
<comment type="subcellular location">
    <subcellularLocation>
        <location evidence="7">Cell membrane</location>
    </subcellularLocation>
    <subcellularLocation>
        <location evidence="7">Bacterial flagellum basal body</location>
    </subcellularLocation>
</comment>
<dbReference type="eggNOG" id="COG3190">
    <property type="taxonomic scope" value="Bacteria"/>
</dbReference>